<sequence length="161" mass="17872">MDGPPEGRVVKAGWSCLALLPLLAACAGGGNWHGAVQCAPYAREHSDINLRGDAATWWWEARGQYVRASSPRAGDVLVFRSTRRLPSGHVSVVREVRSSRLVLVDHANWEPGEVTRHAPVQDVSPRNDWTRVRVWWSPTHAYGKTVYPTYGFIEPYAPGNS</sequence>
<dbReference type="SUPFAM" id="SSF54001">
    <property type="entry name" value="Cysteine proteinases"/>
    <property type="match status" value="1"/>
</dbReference>
<keyword evidence="3" id="KW-1185">Reference proteome</keyword>
<feature type="domain" description="Peptidase C51" evidence="1">
    <location>
        <begin position="13"/>
        <end position="133"/>
    </location>
</feature>
<dbReference type="InterPro" id="IPR007921">
    <property type="entry name" value="CHAP_dom"/>
</dbReference>
<dbReference type="PROSITE" id="PS50911">
    <property type="entry name" value="CHAP"/>
    <property type="match status" value="1"/>
</dbReference>
<organism evidence="2 3">
    <name type="scientific">Acetobacter lovaniensis</name>
    <dbReference type="NCBI Taxonomy" id="104100"/>
    <lineage>
        <taxon>Bacteria</taxon>
        <taxon>Pseudomonadati</taxon>
        <taxon>Pseudomonadota</taxon>
        <taxon>Alphaproteobacteria</taxon>
        <taxon>Acetobacterales</taxon>
        <taxon>Acetobacteraceae</taxon>
        <taxon>Acetobacter</taxon>
    </lineage>
</organism>
<reference evidence="2 3" key="1">
    <citation type="submission" date="2020-08" db="EMBL/GenBank/DDBJ databases">
        <title>Genomic Encyclopedia of Type Strains, Phase IV (KMG-IV): sequencing the most valuable type-strain genomes for metagenomic binning, comparative biology and taxonomic classification.</title>
        <authorList>
            <person name="Goeker M."/>
        </authorList>
    </citation>
    <scope>NUCLEOTIDE SEQUENCE [LARGE SCALE GENOMIC DNA]</scope>
    <source>
        <strain evidence="2 3">DSM 4491</strain>
    </source>
</reference>
<dbReference type="AlphaFoldDB" id="A0A841QCI8"/>
<evidence type="ECO:0000313" key="3">
    <source>
        <dbReference type="Proteomes" id="UP000578000"/>
    </source>
</evidence>
<dbReference type="Pfam" id="PF05257">
    <property type="entry name" value="CHAP"/>
    <property type="match status" value="1"/>
</dbReference>
<dbReference type="EMBL" id="JACHIE010000001">
    <property type="protein sequence ID" value="MBB6455953.1"/>
    <property type="molecule type" value="Genomic_DNA"/>
</dbReference>
<gene>
    <name evidence="2" type="ORF">HNR55_000514</name>
</gene>
<proteinExistence type="predicted"/>
<evidence type="ECO:0000313" key="2">
    <source>
        <dbReference type="EMBL" id="MBB6455953.1"/>
    </source>
</evidence>
<protein>
    <recommendedName>
        <fullName evidence="1">Peptidase C51 domain-containing protein</fullName>
    </recommendedName>
</protein>
<name>A0A841QCI8_9PROT</name>
<dbReference type="Gene3D" id="3.90.1720.10">
    <property type="entry name" value="endopeptidase domain like (from Nostoc punctiforme)"/>
    <property type="match status" value="1"/>
</dbReference>
<dbReference type="Proteomes" id="UP000578000">
    <property type="component" value="Unassembled WGS sequence"/>
</dbReference>
<dbReference type="InterPro" id="IPR038765">
    <property type="entry name" value="Papain-like_cys_pep_sf"/>
</dbReference>
<comment type="caution">
    <text evidence="2">The sequence shown here is derived from an EMBL/GenBank/DDBJ whole genome shotgun (WGS) entry which is preliminary data.</text>
</comment>
<evidence type="ECO:0000259" key="1">
    <source>
        <dbReference type="PROSITE" id="PS50911"/>
    </source>
</evidence>
<accession>A0A841QCI8</accession>